<keyword evidence="1" id="KW-0472">Membrane</keyword>
<keyword evidence="1" id="KW-1133">Transmembrane helix</keyword>
<feature type="transmembrane region" description="Helical" evidence="1">
    <location>
        <begin position="114"/>
        <end position="132"/>
    </location>
</feature>
<dbReference type="AlphaFoldDB" id="A0A6C0LKW1"/>
<evidence type="ECO:0008006" key="3">
    <source>
        <dbReference type="Google" id="ProtNLM"/>
    </source>
</evidence>
<name>A0A6C0LKW1_9ZZZZ</name>
<evidence type="ECO:0000256" key="1">
    <source>
        <dbReference type="SAM" id="Phobius"/>
    </source>
</evidence>
<accession>A0A6C0LKW1</accession>
<dbReference type="EMBL" id="MN740504">
    <property type="protein sequence ID" value="QHU30184.1"/>
    <property type="molecule type" value="Genomic_DNA"/>
</dbReference>
<keyword evidence="1" id="KW-0812">Transmembrane</keyword>
<organism evidence="2">
    <name type="scientific">viral metagenome</name>
    <dbReference type="NCBI Taxonomy" id="1070528"/>
    <lineage>
        <taxon>unclassified sequences</taxon>
        <taxon>metagenomes</taxon>
        <taxon>organismal metagenomes</taxon>
    </lineage>
</organism>
<evidence type="ECO:0000313" key="2">
    <source>
        <dbReference type="EMBL" id="QHU30184.1"/>
    </source>
</evidence>
<sequence length="134" mass="15307">MEPIDDYLDRYQMQALTPDAILSGWTSNSLILLTSAMLFFHICQQNSIKIRGSGNKLPAYISISLIVISIVYNFASLRGFQIRITQVMDYCKRDSKCSDEHVNNLNNMKLRNLILGYLLMGIESLVAYLIFFSL</sequence>
<reference evidence="2" key="1">
    <citation type="journal article" date="2020" name="Nature">
        <title>Giant virus diversity and host interactions through global metagenomics.</title>
        <authorList>
            <person name="Schulz F."/>
            <person name="Roux S."/>
            <person name="Paez-Espino D."/>
            <person name="Jungbluth S."/>
            <person name="Walsh D.A."/>
            <person name="Denef V.J."/>
            <person name="McMahon K.D."/>
            <person name="Konstantinidis K.T."/>
            <person name="Eloe-Fadrosh E.A."/>
            <person name="Kyrpides N.C."/>
            <person name="Woyke T."/>
        </authorList>
    </citation>
    <scope>NUCLEOTIDE SEQUENCE</scope>
    <source>
        <strain evidence="2">GVMAG-M-3300027833-11</strain>
    </source>
</reference>
<proteinExistence type="predicted"/>
<protein>
    <recommendedName>
        <fullName evidence="3">DUF4149 domain-containing protein</fullName>
    </recommendedName>
</protein>
<feature type="transmembrane region" description="Helical" evidence="1">
    <location>
        <begin position="55"/>
        <end position="75"/>
    </location>
</feature>
<feature type="transmembrane region" description="Helical" evidence="1">
    <location>
        <begin position="20"/>
        <end position="43"/>
    </location>
</feature>